<dbReference type="Proteomes" id="UP000515129">
    <property type="component" value="Unplaced"/>
</dbReference>
<dbReference type="SUPFAM" id="SSF53098">
    <property type="entry name" value="Ribonuclease H-like"/>
    <property type="match status" value="1"/>
</dbReference>
<evidence type="ECO:0000259" key="1">
    <source>
        <dbReference type="Pfam" id="PF24764"/>
    </source>
</evidence>
<dbReference type="RefSeq" id="XP_026101610.1">
    <property type="nucleotide sequence ID" value="XM_026245825.1"/>
</dbReference>
<dbReference type="InterPro" id="IPR036397">
    <property type="entry name" value="RNaseH_sf"/>
</dbReference>
<dbReference type="PANTHER" id="PTHR46791:SF11">
    <property type="entry name" value="INTEGRASE CATALYTIC DOMAIN-CONTAINING PROTEIN"/>
    <property type="match status" value="1"/>
</dbReference>
<evidence type="ECO:0000313" key="2">
    <source>
        <dbReference type="Proteomes" id="UP000515129"/>
    </source>
</evidence>
<reference evidence="3" key="1">
    <citation type="submission" date="2025-08" db="UniProtKB">
        <authorList>
            <consortium name="RefSeq"/>
        </authorList>
    </citation>
    <scope>IDENTIFICATION</scope>
    <source>
        <strain evidence="3">Wakin</strain>
        <tissue evidence="3">Muscle</tissue>
    </source>
</reference>
<dbReference type="GeneID" id="113072948"/>
<evidence type="ECO:0000313" key="3">
    <source>
        <dbReference type="RefSeq" id="XP_026101610.1"/>
    </source>
</evidence>
<organism evidence="2 3">
    <name type="scientific">Carassius auratus</name>
    <name type="common">Goldfish</name>
    <dbReference type="NCBI Taxonomy" id="7957"/>
    <lineage>
        <taxon>Eukaryota</taxon>
        <taxon>Metazoa</taxon>
        <taxon>Chordata</taxon>
        <taxon>Craniata</taxon>
        <taxon>Vertebrata</taxon>
        <taxon>Euteleostomi</taxon>
        <taxon>Actinopterygii</taxon>
        <taxon>Neopterygii</taxon>
        <taxon>Teleostei</taxon>
        <taxon>Ostariophysi</taxon>
        <taxon>Cypriniformes</taxon>
        <taxon>Cyprinidae</taxon>
        <taxon>Cyprininae</taxon>
        <taxon>Carassius</taxon>
    </lineage>
</organism>
<dbReference type="Pfam" id="PF24764">
    <property type="entry name" value="rva_4"/>
    <property type="match status" value="1"/>
</dbReference>
<dbReference type="GO" id="GO:0003676">
    <property type="term" value="F:nucleic acid binding"/>
    <property type="evidence" value="ECO:0007669"/>
    <property type="project" value="InterPro"/>
</dbReference>
<dbReference type="OrthoDB" id="2686689at2759"/>
<keyword evidence="2" id="KW-1185">Reference proteome</keyword>
<accession>A0A6P6MY62</accession>
<gene>
    <name evidence="3" type="primary">LOC113072948</name>
</gene>
<dbReference type="KEGG" id="caua:113072948"/>
<feature type="domain" description="Integrase core" evidence="1">
    <location>
        <begin position="219"/>
        <end position="405"/>
    </location>
</feature>
<proteinExistence type="predicted"/>
<dbReference type="PANTHER" id="PTHR46791">
    <property type="entry name" value="EXPRESSED PROTEIN"/>
    <property type="match status" value="1"/>
</dbReference>
<dbReference type="InterPro" id="IPR012337">
    <property type="entry name" value="RNaseH-like_sf"/>
</dbReference>
<dbReference type="AlphaFoldDB" id="A0A6P6MY62"/>
<protein>
    <submittedName>
        <fullName evidence="3">Uncharacterized protein LOC113072948</fullName>
    </submittedName>
</protein>
<sequence>MDNQRQQANARQSQAVSRLLLERLLSRLQEALQRLPLDLDYLYFICTNGLVLITSHTSREHVPQEVMQCLSNLCSVLVNRLDTRRTSLVILNEIAGLMGRPKIIVSEQHIRRLIEIGLTVPCISKLLGVSTRTIERRMQEFGITVRGTYSQLTDEELDNLVVAIKTTSPHSGYRMMRGHLKALGHRVQWSRVFNSMNRVDSAGVLARMSQLGHVVRRSYSVQAPLSLMHLDTNHKLIRYGFVIFGGIDGYSRKVMYLGAATNNKAETALGFFLEAVEKHGVPSRVRADQGVENVDIARWMFTVQGCGRGSFISGKSVHNQRVERLWKDVWMSVSNLYYDVLHNLEESGTLDPSNTIHLFCAHYVFLPRLQRDLDTFTEAWNDHSIRTEQNLSPNQLWEIGLAQNTVNVSCNVEDLNILVQDGIYPQEEQNTGVVVPQVECLLSEYEMARLRTTISPVSQSRDFGQDIYLSVLRLCSCFLNNTLELKTSDCKLRKRKSCNGIIKLL</sequence>
<dbReference type="Gene3D" id="3.30.420.10">
    <property type="entry name" value="Ribonuclease H-like superfamily/Ribonuclease H"/>
    <property type="match status" value="1"/>
</dbReference>
<dbReference type="InterPro" id="IPR058913">
    <property type="entry name" value="Integrase_dom_put"/>
</dbReference>
<name>A0A6P6MY62_CARAU</name>